<reference evidence="1 2" key="1">
    <citation type="journal article" date="1999" name="J. Gen. Virol.">
        <title>The nucleopolyhedroviruses of Rachiplusia ou and Anagrapha falcifera are isolates of the same virus.</title>
        <authorList>
            <person name="Harrison R.L."/>
            <person name="Bonning B.C."/>
        </authorList>
    </citation>
    <scope>NUCLEOTIDE SEQUENCE [LARGE SCALE GENOMIC DNA]</scope>
    <source>
        <strain evidence="2">R1</strain>
    </source>
</reference>
<dbReference type="EMBL" id="AY145471">
    <property type="protein sequence ID" value="AAN28115.1"/>
    <property type="molecule type" value="Genomic_DNA"/>
</dbReference>
<evidence type="ECO:0000313" key="2">
    <source>
        <dbReference type="Proteomes" id="UP000007020"/>
    </source>
</evidence>
<dbReference type="InterPro" id="IPR020221">
    <property type="entry name" value="DUF5505"/>
</dbReference>
<organismHost>
    <name type="scientific">Ostrinia nubilalis</name>
    <name type="common">European corn borer</name>
    <name type="synonym">Pyralis nubilalis</name>
    <dbReference type="NCBI Taxonomy" id="29057"/>
</organismHost>
<dbReference type="Proteomes" id="UP000007020">
    <property type="component" value="Segment"/>
</dbReference>
<proteinExistence type="predicted"/>
<evidence type="ECO:0000313" key="1">
    <source>
        <dbReference type="EMBL" id="AAN28115.1"/>
    </source>
</evidence>
<reference evidence="1 2" key="2">
    <citation type="journal article" date="2003" name="J. Gen. Virol.">
        <title>Comparative analysis of the genomes of Rachiplusia ou and Autographa californica multiple nucleopolyhedroviruses.</title>
        <authorList>
            <person name="Harrison R.L."/>
            <person name="Bonning B.C."/>
        </authorList>
    </citation>
    <scope>NUCLEOTIDE SEQUENCE [LARGE SCALE GENOMIC DNA]</scope>
    <source>
        <strain evidence="2">R1</strain>
    </source>
</reference>
<name>Q8B9I9_NPVR1</name>
<organismHost>
    <name type="scientific">Helicoverpa zea</name>
    <name type="common">Corn earworm moth</name>
    <name type="synonym">Heliothis zea</name>
    <dbReference type="NCBI Taxonomy" id="7113"/>
</organismHost>
<protein>
    <submittedName>
        <fullName evidence="1">Uncharacterized protein</fullName>
    </submittedName>
</protein>
<organism evidence="1 2">
    <name type="scientific">Rachiplusia ou multiple nucleopolyhedrovirus (strain R1)</name>
    <name type="common">RoMNPV</name>
    <dbReference type="NCBI Taxonomy" id="654904"/>
    <lineage>
        <taxon>Viruses</taxon>
        <taxon>Viruses incertae sedis</taxon>
        <taxon>Naldaviricetes</taxon>
        <taxon>Lefavirales</taxon>
        <taxon>Baculoviridae</taxon>
        <taxon>Alphabaculovirus</taxon>
        <taxon>Alphabaculovirus raous</taxon>
    </lineage>
</organism>
<keyword evidence="2" id="KW-1185">Reference proteome</keyword>
<sequence length="156" mass="18559">MYDKFMIYLHLNGLHGEAKYYKYLMSQMDFENQVADEIKRFCETRLKPAIACNTLTAESLNTLVDSVVCKNGLLNPYAKEVQFALQYLFDDDEISKRDQDDFKLFLLHNYDRCENMEEYFLINNFSIADYEFEDMFEIVRIDCKNLLLLLAKYNSN</sequence>
<dbReference type="Pfam" id="PF17610">
    <property type="entry name" value="DUF5505"/>
    <property type="match status" value="1"/>
</dbReference>
<organismHost>
    <name type="scientific">Lepidoptera</name>
    <name type="common">moths &amp; butterflies</name>
    <dbReference type="NCBI Taxonomy" id="7088"/>
</organismHost>
<accession>Q8B9I9</accession>